<keyword evidence="1" id="KW-0805">Transcription regulation</keyword>
<dbReference type="SMART" id="SM00530">
    <property type="entry name" value="HTH_XRE"/>
    <property type="match status" value="1"/>
</dbReference>
<dbReference type="Gene3D" id="1.10.260.40">
    <property type="entry name" value="lambda repressor-like DNA-binding domains"/>
    <property type="match status" value="1"/>
</dbReference>
<dbReference type="GO" id="GO:0003677">
    <property type="term" value="F:DNA binding"/>
    <property type="evidence" value="ECO:0007669"/>
    <property type="project" value="UniProtKB-KW"/>
</dbReference>
<gene>
    <name evidence="5" type="ORF">IC761_18955</name>
</gene>
<dbReference type="InterPro" id="IPR010982">
    <property type="entry name" value="Lambda_DNA-bd_dom_sf"/>
</dbReference>
<dbReference type="PANTHER" id="PTHR46797">
    <property type="entry name" value="HTH-TYPE TRANSCRIPTIONAL REGULATOR"/>
    <property type="match status" value="1"/>
</dbReference>
<dbReference type="GO" id="GO:0005829">
    <property type="term" value="C:cytosol"/>
    <property type="evidence" value="ECO:0007669"/>
    <property type="project" value="TreeGrafter"/>
</dbReference>
<evidence type="ECO:0000256" key="3">
    <source>
        <dbReference type="ARBA" id="ARBA00023163"/>
    </source>
</evidence>
<accession>A0A7S9GWQ3</accession>
<evidence type="ECO:0000256" key="2">
    <source>
        <dbReference type="ARBA" id="ARBA00023125"/>
    </source>
</evidence>
<proteinExistence type="predicted"/>
<organism evidence="5 6">
    <name type="scientific">Bradyrhizobium commune</name>
    <dbReference type="NCBI Taxonomy" id="83627"/>
    <lineage>
        <taxon>Bacteria</taxon>
        <taxon>Pseudomonadati</taxon>
        <taxon>Pseudomonadota</taxon>
        <taxon>Alphaproteobacteria</taxon>
        <taxon>Hyphomicrobiales</taxon>
        <taxon>Nitrobacteraceae</taxon>
        <taxon>Bradyrhizobium</taxon>
    </lineage>
</organism>
<dbReference type="EMBL" id="CP061379">
    <property type="protein sequence ID" value="QPF88619.1"/>
    <property type="molecule type" value="Genomic_DNA"/>
</dbReference>
<dbReference type="PANTHER" id="PTHR46797:SF23">
    <property type="entry name" value="HTH-TYPE TRANSCRIPTIONAL REGULATOR SUTR"/>
    <property type="match status" value="1"/>
</dbReference>
<keyword evidence="3" id="KW-0804">Transcription</keyword>
<dbReference type="Proteomes" id="UP000594621">
    <property type="component" value="Chromosome"/>
</dbReference>
<keyword evidence="6" id="KW-1185">Reference proteome</keyword>
<dbReference type="AlphaFoldDB" id="A0A7S9GWQ3"/>
<reference evidence="5 6" key="1">
    <citation type="submission" date="2020-09" db="EMBL/GenBank/DDBJ databases">
        <title>Complete genomes of bradyrhizobia occurring on native shrubby legumes in Australia.</title>
        <authorList>
            <person name="Lafay B."/>
        </authorList>
    </citation>
    <scope>NUCLEOTIDE SEQUENCE [LARGE SCALE GENOMIC DNA]</scope>
    <source>
        <strain evidence="5 6">BDV5040</strain>
    </source>
</reference>
<keyword evidence="2" id="KW-0238">DNA-binding</keyword>
<name>A0A7S9GWQ3_9BRAD</name>
<evidence type="ECO:0000256" key="1">
    <source>
        <dbReference type="ARBA" id="ARBA00023015"/>
    </source>
</evidence>
<feature type="domain" description="HTH cro/C1-type" evidence="4">
    <location>
        <begin position="15"/>
        <end position="69"/>
    </location>
</feature>
<dbReference type="InterPro" id="IPR050807">
    <property type="entry name" value="TransReg_Diox_bact_type"/>
</dbReference>
<dbReference type="SUPFAM" id="SSF47413">
    <property type="entry name" value="lambda repressor-like DNA-binding domains"/>
    <property type="match status" value="1"/>
</dbReference>
<sequence length="80" mass="8696">MEDETGIIDVVAAAVRKARKGLGLSQEDLALEAGVDRTYVSQVERGTRNCTIVIVARLARALKTSPDQLLVPQRKGRSSF</sequence>
<dbReference type="PROSITE" id="PS50943">
    <property type="entry name" value="HTH_CROC1"/>
    <property type="match status" value="1"/>
</dbReference>
<dbReference type="CDD" id="cd00093">
    <property type="entry name" value="HTH_XRE"/>
    <property type="match status" value="1"/>
</dbReference>
<dbReference type="InterPro" id="IPR001387">
    <property type="entry name" value="Cro/C1-type_HTH"/>
</dbReference>
<evidence type="ECO:0000313" key="5">
    <source>
        <dbReference type="EMBL" id="QPF88619.1"/>
    </source>
</evidence>
<evidence type="ECO:0000313" key="6">
    <source>
        <dbReference type="Proteomes" id="UP000594621"/>
    </source>
</evidence>
<dbReference type="GO" id="GO:0003700">
    <property type="term" value="F:DNA-binding transcription factor activity"/>
    <property type="evidence" value="ECO:0007669"/>
    <property type="project" value="TreeGrafter"/>
</dbReference>
<dbReference type="Pfam" id="PF01381">
    <property type="entry name" value="HTH_3"/>
    <property type="match status" value="1"/>
</dbReference>
<dbReference type="RefSeq" id="WP_195798172.1">
    <property type="nucleotide sequence ID" value="NZ_CP061379.1"/>
</dbReference>
<dbReference type="KEGG" id="bcou:IC761_18955"/>
<protein>
    <submittedName>
        <fullName evidence="5">Helix-turn-helix transcriptional regulator</fullName>
    </submittedName>
</protein>
<evidence type="ECO:0000259" key="4">
    <source>
        <dbReference type="PROSITE" id="PS50943"/>
    </source>
</evidence>